<dbReference type="Proteomes" id="UP000198662">
    <property type="component" value="Unassembled WGS sequence"/>
</dbReference>
<keyword evidence="1" id="KW-0812">Transmembrane</keyword>
<evidence type="ECO:0000256" key="1">
    <source>
        <dbReference type="SAM" id="Phobius"/>
    </source>
</evidence>
<keyword evidence="1" id="KW-0472">Membrane</keyword>
<dbReference type="STRING" id="380244.SAMN05216298_3371"/>
<gene>
    <name evidence="2" type="ORF">SAMN05216298_3371</name>
</gene>
<evidence type="ECO:0000313" key="3">
    <source>
        <dbReference type="Proteomes" id="UP000198662"/>
    </source>
</evidence>
<feature type="transmembrane region" description="Helical" evidence="1">
    <location>
        <begin position="35"/>
        <end position="58"/>
    </location>
</feature>
<accession>A0A1G9J2H9</accession>
<keyword evidence="3" id="KW-1185">Reference proteome</keyword>
<sequence>MADPPQYPVYHYPPQYPPYPYQFAPYPQPPRRPGLTTAAVVLMWILVGLGLLNGVLWAVSLTANADLFVRFYPGLEGWTPLVLLLSSVQALGLAALRSLFAVRIMRRSASARRGALAVEGVSIGLQVVAQMVLFSAMAPLQEGGTLTYQFDCTGIILSILVLCFLGAARSARWCDR</sequence>
<dbReference type="RefSeq" id="WP_091051624.1">
    <property type="nucleotide sequence ID" value="NZ_FNGF01000005.1"/>
</dbReference>
<evidence type="ECO:0000313" key="2">
    <source>
        <dbReference type="EMBL" id="SDL31541.1"/>
    </source>
</evidence>
<reference evidence="3" key="1">
    <citation type="submission" date="2016-10" db="EMBL/GenBank/DDBJ databases">
        <authorList>
            <person name="Varghese N."/>
            <person name="Submissions S."/>
        </authorList>
    </citation>
    <scope>NUCLEOTIDE SEQUENCE [LARGE SCALE GENOMIC DNA]</scope>
    <source>
        <strain evidence="3">CGMCC 4.3147</strain>
    </source>
</reference>
<keyword evidence="1" id="KW-1133">Transmembrane helix</keyword>
<feature type="transmembrane region" description="Helical" evidence="1">
    <location>
        <begin position="114"/>
        <end position="136"/>
    </location>
</feature>
<name>A0A1G9J2H9_9ACTN</name>
<proteinExistence type="predicted"/>
<feature type="transmembrane region" description="Helical" evidence="1">
    <location>
        <begin position="78"/>
        <end position="102"/>
    </location>
</feature>
<organism evidence="2 3">
    <name type="scientific">Glycomyces sambucus</name>
    <dbReference type="NCBI Taxonomy" id="380244"/>
    <lineage>
        <taxon>Bacteria</taxon>
        <taxon>Bacillati</taxon>
        <taxon>Actinomycetota</taxon>
        <taxon>Actinomycetes</taxon>
        <taxon>Glycomycetales</taxon>
        <taxon>Glycomycetaceae</taxon>
        <taxon>Glycomyces</taxon>
    </lineage>
</organism>
<dbReference type="AlphaFoldDB" id="A0A1G9J2H9"/>
<protein>
    <submittedName>
        <fullName evidence="2">Uncharacterized protein</fullName>
    </submittedName>
</protein>
<dbReference type="OrthoDB" id="5191260at2"/>
<dbReference type="EMBL" id="FNGF01000005">
    <property type="protein sequence ID" value="SDL31541.1"/>
    <property type="molecule type" value="Genomic_DNA"/>
</dbReference>
<feature type="transmembrane region" description="Helical" evidence="1">
    <location>
        <begin position="148"/>
        <end position="168"/>
    </location>
</feature>